<dbReference type="GO" id="GO:0003676">
    <property type="term" value="F:nucleic acid binding"/>
    <property type="evidence" value="ECO:0007669"/>
    <property type="project" value="InterPro"/>
</dbReference>
<dbReference type="PANTHER" id="PTHR37984">
    <property type="entry name" value="PROTEIN CBG26694"/>
    <property type="match status" value="1"/>
</dbReference>
<dbReference type="Gene3D" id="3.30.420.10">
    <property type="entry name" value="Ribonuclease H-like superfamily/Ribonuclease H"/>
    <property type="match status" value="1"/>
</dbReference>
<dbReference type="AlphaFoldDB" id="A0A6J8CUI0"/>
<dbReference type="SUPFAM" id="SSF53098">
    <property type="entry name" value="Ribonuclease H-like"/>
    <property type="match status" value="1"/>
</dbReference>
<dbReference type="InterPro" id="IPR050951">
    <property type="entry name" value="Retrovirus_Pol_polyprotein"/>
</dbReference>
<protein>
    <recommendedName>
        <fullName evidence="2">Integrase catalytic domain-containing protein</fullName>
    </recommendedName>
</protein>
<proteinExistence type="predicted"/>
<dbReference type="InterPro" id="IPR012337">
    <property type="entry name" value="RNaseH-like_sf"/>
</dbReference>
<dbReference type="PANTHER" id="PTHR37984:SF5">
    <property type="entry name" value="PROTEIN NYNRIN-LIKE"/>
    <property type="match status" value="1"/>
</dbReference>
<keyword evidence="4" id="KW-1185">Reference proteome</keyword>
<accession>A0A6J8CUI0</accession>
<feature type="compositionally biased region" description="Basic and acidic residues" evidence="1">
    <location>
        <begin position="229"/>
        <end position="242"/>
    </location>
</feature>
<feature type="region of interest" description="Disordered" evidence="1">
    <location>
        <begin position="215"/>
        <end position="251"/>
    </location>
</feature>
<sequence>MYTIEDAFAFGEPTKTKTAKEIADLVLKFFYLLGSPRLLQSDNGKEFSNSNLADVIEVFKTRQIHGRPYHTQSQGRVERFNRTLTEYFRIQMSEHKDWPSELQEFYFNYNNRVHKATKQATPYQLFFKRPNFAPLVDEQIPFTILTQEDRLCLTTAHLDVEDKDLEYHSTEESTETYQPEVGDGCASEHINDEVYTDEENISVKEAMDILEMDTNEEETSTGQINATNDNDKNENVNKEVESSKQSNSIEKDTDERICVDVNEILTEAVDFDPLASASHYYRAIYERQFGTDITNASNPNYLFGRDCENVFTPTVGEVLQFRTNPTMNKGTAVFVIGYWRRGKCINIINNMSRGKIFVIEDDNTKYKFELNRYQLRPYDF</sequence>
<evidence type="ECO:0000313" key="4">
    <source>
        <dbReference type="Proteomes" id="UP000507470"/>
    </source>
</evidence>
<name>A0A6J8CUI0_MYTCO</name>
<dbReference type="OrthoDB" id="6062515at2759"/>
<feature type="domain" description="Integrase catalytic" evidence="2">
    <location>
        <begin position="1"/>
        <end position="130"/>
    </location>
</feature>
<evidence type="ECO:0000313" key="3">
    <source>
        <dbReference type="EMBL" id="CAC5400143.1"/>
    </source>
</evidence>
<dbReference type="Proteomes" id="UP000507470">
    <property type="component" value="Unassembled WGS sequence"/>
</dbReference>
<evidence type="ECO:0000259" key="2">
    <source>
        <dbReference type="PROSITE" id="PS50994"/>
    </source>
</evidence>
<dbReference type="GO" id="GO:0015074">
    <property type="term" value="P:DNA integration"/>
    <property type="evidence" value="ECO:0007669"/>
    <property type="project" value="InterPro"/>
</dbReference>
<dbReference type="EMBL" id="CACVKT020006175">
    <property type="protein sequence ID" value="CAC5400143.1"/>
    <property type="molecule type" value="Genomic_DNA"/>
</dbReference>
<reference evidence="3 4" key="1">
    <citation type="submission" date="2020-06" db="EMBL/GenBank/DDBJ databases">
        <authorList>
            <person name="Li R."/>
            <person name="Bekaert M."/>
        </authorList>
    </citation>
    <scope>NUCLEOTIDE SEQUENCE [LARGE SCALE GENOMIC DNA]</scope>
    <source>
        <strain evidence="4">wild</strain>
    </source>
</reference>
<dbReference type="InterPro" id="IPR036397">
    <property type="entry name" value="RNaseH_sf"/>
</dbReference>
<evidence type="ECO:0000256" key="1">
    <source>
        <dbReference type="SAM" id="MobiDB-lite"/>
    </source>
</evidence>
<gene>
    <name evidence="3" type="ORF">MCOR_34357</name>
</gene>
<dbReference type="InterPro" id="IPR001584">
    <property type="entry name" value="Integrase_cat-core"/>
</dbReference>
<dbReference type="PROSITE" id="PS50994">
    <property type="entry name" value="INTEGRASE"/>
    <property type="match status" value="1"/>
</dbReference>
<organism evidence="3 4">
    <name type="scientific">Mytilus coruscus</name>
    <name type="common">Sea mussel</name>
    <dbReference type="NCBI Taxonomy" id="42192"/>
    <lineage>
        <taxon>Eukaryota</taxon>
        <taxon>Metazoa</taxon>
        <taxon>Spiralia</taxon>
        <taxon>Lophotrochozoa</taxon>
        <taxon>Mollusca</taxon>
        <taxon>Bivalvia</taxon>
        <taxon>Autobranchia</taxon>
        <taxon>Pteriomorphia</taxon>
        <taxon>Mytilida</taxon>
        <taxon>Mytiloidea</taxon>
        <taxon>Mytilidae</taxon>
        <taxon>Mytilinae</taxon>
        <taxon>Mytilus</taxon>
    </lineage>
</organism>